<evidence type="ECO:0000256" key="4">
    <source>
        <dbReference type="ARBA" id="ARBA00022741"/>
    </source>
</evidence>
<dbReference type="Proteomes" id="UP000000641">
    <property type="component" value="Chromosome"/>
</dbReference>
<evidence type="ECO:0000259" key="10">
    <source>
        <dbReference type="Pfam" id="PF16575"/>
    </source>
</evidence>
<dbReference type="GO" id="GO:0051734">
    <property type="term" value="F:ATP-dependent polynucleotide 5'-hydroxyl-kinase activity"/>
    <property type="evidence" value="ECO:0007669"/>
    <property type="project" value="UniProtKB-EC"/>
</dbReference>
<dbReference type="PANTHER" id="PTHR12755">
    <property type="entry name" value="CLEAVAGE/POLYADENYLATION FACTOR IA SUBUNIT CLP1P"/>
    <property type="match status" value="1"/>
</dbReference>
<accession>A1RWM5</accession>
<dbReference type="GeneID" id="4600804"/>
<evidence type="ECO:0000256" key="9">
    <source>
        <dbReference type="ARBA" id="ARBA00044673"/>
    </source>
</evidence>
<gene>
    <name evidence="11" type="ordered locus">Tpen_0195</name>
</gene>
<keyword evidence="5" id="KW-0418">Kinase</keyword>
<protein>
    <recommendedName>
        <fullName evidence="2">polynucleotide 5'-hydroxyl-kinase</fullName>
        <ecNumber evidence="2">2.7.1.78</ecNumber>
    </recommendedName>
</protein>
<keyword evidence="3" id="KW-0808">Transferase</keyword>
<dbReference type="GO" id="GO:0006396">
    <property type="term" value="P:RNA processing"/>
    <property type="evidence" value="ECO:0007669"/>
    <property type="project" value="InterPro"/>
</dbReference>
<dbReference type="EMBL" id="CP000505">
    <property type="protein sequence ID" value="ABL77605.1"/>
    <property type="molecule type" value="Genomic_DNA"/>
</dbReference>
<comment type="function">
    <text evidence="7">Polynucleotide kinase that can phosphorylate the 5'-hydroxyl groups of both single-stranded RNA (ssRNA) and single-stranded DNA (ssDNA). Exhibits a strong preference for ssRNA.</text>
</comment>
<dbReference type="eggNOG" id="arCOG04127">
    <property type="taxonomic scope" value="Archaea"/>
</dbReference>
<evidence type="ECO:0000256" key="7">
    <source>
        <dbReference type="ARBA" id="ARBA00024737"/>
    </source>
</evidence>
<keyword evidence="12" id="KW-1185">Reference proteome</keyword>
<dbReference type="PANTHER" id="PTHR12755:SF3">
    <property type="entry name" value="POLYNUCLEOTIDE 5'-HYDROXYL-KINASE NOL9"/>
    <property type="match status" value="1"/>
</dbReference>
<dbReference type="AlphaFoldDB" id="A1RWM5"/>
<organism evidence="11 12">
    <name type="scientific">Thermofilum pendens (strain DSM 2475 / Hrk 5)</name>
    <dbReference type="NCBI Taxonomy" id="368408"/>
    <lineage>
        <taxon>Archaea</taxon>
        <taxon>Thermoproteota</taxon>
        <taxon>Thermoprotei</taxon>
        <taxon>Thermofilales</taxon>
        <taxon>Thermofilaceae</taxon>
        <taxon>Thermofilum</taxon>
    </lineage>
</organism>
<evidence type="ECO:0000256" key="8">
    <source>
        <dbReference type="ARBA" id="ARBA00044641"/>
    </source>
</evidence>
<comment type="cofactor">
    <cofactor evidence="1">
        <name>a divalent metal cation</name>
        <dbReference type="ChEBI" id="CHEBI:60240"/>
    </cofactor>
</comment>
<evidence type="ECO:0000256" key="6">
    <source>
        <dbReference type="ARBA" id="ARBA00022840"/>
    </source>
</evidence>
<keyword evidence="4" id="KW-0547">Nucleotide-binding</keyword>
<evidence type="ECO:0000256" key="2">
    <source>
        <dbReference type="ARBA" id="ARBA00012157"/>
    </source>
</evidence>
<reference evidence="12" key="1">
    <citation type="journal article" date="2008" name="J. Bacteriol.">
        <title>Genome sequence of Thermofilum pendens reveals an exceptional loss of biosynthetic pathways without genome reduction.</title>
        <authorList>
            <person name="Anderson I."/>
            <person name="Rodriguez J."/>
            <person name="Susanti D."/>
            <person name="Porat I."/>
            <person name="Reich C."/>
            <person name="Ulrich L.E."/>
            <person name="Elkins J.G."/>
            <person name="Mavromatis K."/>
            <person name="Lykidis A."/>
            <person name="Kim E."/>
            <person name="Thompson L.S."/>
            <person name="Nolan M."/>
            <person name="Land M."/>
            <person name="Copeland A."/>
            <person name="Lapidus A."/>
            <person name="Lucas S."/>
            <person name="Detter C."/>
            <person name="Zhulin I.B."/>
            <person name="Olsen G.J."/>
            <person name="Whitman W."/>
            <person name="Mukhopadhyay B."/>
            <person name="Bristow J."/>
            <person name="Kyrpides N."/>
        </authorList>
    </citation>
    <scope>NUCLEOTIDE SEQUENCE [LARGE SCALE GENOMIC DNA]</scope>
    <source>
        <strain evidence="12">DSM 2475 / Hrk 5</strain>
    </source>
</reference>
<dbReference type="RefSeq" id="WP_011751870.1">
    <property type="nucleotide sequence ID" value="NC_008698.1"/>
</dbReference>
<dbReference type="InterPro" id="IPR032319">
    <property type="entry name" value="CLP1_P"/>
</dbReference>
<dbReference type="OrthoDB" id="359472at2157"/>
<evidence type="ECO:0000313" key="11">
    <source>
        <dbReference type="EMBL" id="ABL77605.1"/>
    </source>
</evidence>
<comment type="catalytic activity">
    <reaction evidence="8">
        <text>a 5'-end dephospho-ribonucleoside-RNA + ATP = a 5'-end 5'-phospho-ribonucleoside-RNA + ADP + H(+)</text>
        <dbReference type="Rhea" id="RHEA:54580"/>
        <dbReference type="Rhea" id="RHEA-COMP:13936"/>
        <dbReference type="Rhea" id="RHEA-COMP:15179"/>
        <dbReference type="ChEBI" id="CHEBI:15378"/>
        <dbReference type="ChEBI" id="CHEBI:30616"/>
        <dbReference type="ChEBI" id="CHEBI:138282"/>
        <dbReference type="ChEBI" id="CHEBI:138284"/>
        <dbReference type="ChEBI" id="CHEBI:456216"/>
        <dbReference type="EC" id="2.7.1.78"/>
    </reaction>
</comment>
<dbReference type="Pfam" id="PF16575">
    <property type="entry name" value="CLP1_P"/>
    <property type="match status" value="1"/>
</dbReference>
<dbReference type="GO" id="GO:0005524">
    <property type="term" value="F:ATP binding"/>
    <property type="evidence" value="ECO:0007669"/>
    <property type="project" value="UniProtKB-KW"/>
</dbReference>
<dbReference type="EC" id="2.7.1.78" evidence="2"/>
<dbReference type="InterPro" id="IPR045116">
    <property type="entry name" value="Clp1/Grc3"/>
</dbReference>
<name>A1RWM5_THEPD</name>
<proteinExistence type="predicted"/>
<evidence type="ECO:0000256" key="3">
    <source>
        <dbReference type="ARBA" id="ARBA00022679"/>
    </source>
</evidence>
<dbReference type="KEGG" id="tpe:Tpen_0195"/>
<feature type="domain" description="Clp1 P-loop" evidence="10">
    <location>
        <begin position="96"/>
        <end position="275"/>
    </location>
</feature>
<evidence type="ECO:0000313" key="12">
    <source>
        <dbReference type="Proteomes" id="UP000000641"/>
    </source>
</evidence>
<dbReference type="STRING" id="368408.Tpen_0195"/>
<dbReference type="EnsemblBacteria" id="ABL77605">
    <property type="protein sequence ID" value="ABL77605"/>
    <property type="gene ID" value="Tpen_0195"/>
</dbReference>
<dbReference type="HOGENOM" id="CLU_051301_1_1_2"/>
<keyword evidence="6" id="KW-0067">ATP-binding</keyword>
<dbReference type="SUPFAM" id="SSF52540">
    <property type="entry name" value="P-loop containing nucleoside triphosphate hydrolases"/>
    <property type="match status" value="1"/>
</dbReference>
<comment type="catalytic activity">
    <reaction evidence="9">
        <text>a 5'-end dephospho-2'-deoxyribonucleoside-DNA + ATP = a 5'-end 5'-phospho-2'-deoxyribonucleoside-DNA + ADP + H(+)</text>
        <dbReference type="Rhea" id="RHEA:15669"/>
        <dbReference type="Rhea" id="RHEA-COMP:13180"/>
        <dbReference type="Rhea" id="RHEA-COMP:13184"/>
        <dbReference type="ChEBI" id="CHEBI:15378"/>
        <dbReference type="ChEBI" id="CHEBI:30616"/>
        <dbReference type="ChEBI" id="CHEBI:136412"/>
        <dbReference type="ChEBI" id="CHEBI:136416"/>
        <dbReference type="ChEBI" id="CHEBI:456216"/>
        <dbReference type="EC" id="2.7.1.78"/>
    </reaction>
</comment>
<evidence type="ECO:0000256" key="5">
    <source>
        <dbReference type="ARBA" id="ARBA00022777"/>
    </source>
</evidence>
<dbReference type="InterPro" id="IPR027417">
    <property type="entry name" value="P-loop_NTPase"/>
</dbReference>
<sequence length="421" mass="46156">MPRVSIPADYTLIVEGDAAFRVLNGEVVTFGATLESGKEYKVDPFRAIPLYALRDSEVEVESGKFSYVKGNTVPQSWEAAAERIGSLGARRVMVVGGVDSGKTSFVTFLANRLSQAGERVGIVDADLGQKSIGPPATIGLGVVASPLVSLGEAEFVDGFFVGSVTPSGLLHRHVVGVRLMVEVAETRMGVRRVVVDTTGWVSEQGGRELKLFKAMALEPDVVVVVSRGDECLHIVNTLGRLFEVVQVEAPKAVRLRGRIDRREYRKVMYRKFFEGAKEYEYDFSKGVLYSTVFTGSELPEDERRRVEELLGVRVVYAEKSGDHVAFFTERSVDEQAASLLKAIYGSRQVKLLTGFEFLHTLVGIRNREKYLKGVGIVTGVYPQRKALRVLSTAAPSGDETLMLGLVKVNPVSFEEEAILEG</sequence>
<dbReference type="Gene3D" id="3.40.50.300">
    <property type="entry name" value="P-loop containing nucleotide triphosphate hydrolases"/>
    <property type="match status" value="1"/>
</dbReference>
<evidence type="ECO:0000256" key="1">
    <source>
        <dbReference type="ARBA" id="ARBA00001968"/>
    </source>
</evidence>